<evidence type="ECO:0000313" key="2">
    <source>
        <dbReference type="Proteomes" id="UP000228552"/>
    </source>
</evidence>
<sequence length="68" mass="7837">MTNKDKSPQTAKTIFIVTNDDNVILNAFTSMEDAKRYINIKYSILPEKFNIEPCALNVDIEFIKELII</sequence>
<protein>
    <submittedName>
        <fullName evidence="1">Uncharacterized protein</fullName>
    </submittedName>
</protein>
<dbReference type="EMBL" id="CP024700">
    <property type="protein sequence ID" value="ATV61761.1"/>
    <property type="molecule type" value="Genomic_DNA"/>
</dbReference>
<evidence type="ECO:0000313" key="1">
    <source>
        <dbReference type="EMBL" id="ATV61761.1"/>
    </source>
</evidence>
<proteinExistence type="predicted"/>
<name>A0AAD0F1K9_9FUSO</name>
<dbReference type="Proteomes" id="UP000228552">
    <property type="component" value="Chromosome"/>
</dbReference>
<accession>A0AAD0F1K9</accession>
<reference evidence="1 2" key="1">
    <citation type="submission" date="2017-11" db="EMBL/GenBank/DDBJ databases">
        <title>Genome sequencing of Fusobacterium periodonticum KCOM 1263.</title>
        <authorList>
            <person name="Kook J.-K."/>
            <person name="Park S.-N."/>
            <person name="Lim Y.K."/>
        </authorList>
    </citation>
    <scope>NUCLEOTIDE SEQUENCE [LARGE SCALE GENOMIC DNA]</scope>
    <source>
        <strain evidence="1 2">KCOM 1263</strain>
    </source>
</reference>
<dbReference type="AlphaFoldDB" id="A0AAD0F1K9"/>
<keyword evidence="2" id="KW-1185">Reference proteome</keyword>
<dbReference type="RefSeq" id="WP_099987702.1">
    <property type="nucleotide sequence ID" value="NZ_CP024700.1"/>
</dbReference>
<gene>
    <name evidence="1" type="ORF">CTM74_07955</name>
</gene>
<organism evidence="1 2">
    <name type="scientific">Fusobacterium pseudoperiodonticum</name>
    <dbReference type="NCBI Taxonomy" id="2663009"/>
    <lineage>
        <taxon>Bacteria</taxon>
        <taxon>Fusobacteriati</taxon>
        <taxon>Fusobacteriota</taxon>
        <taxon>Fusobacteriia</taxon>
        <taxon>Fusobacteriales</taxon>
        <taxon>Fusobacteriaceae</taxon>
        <taxon>Fusobacterium</taxon>
    </lineage>
</organism>